<evidence type="ECO:0000256" key="1">
    <source>
        <dbReference type="ARBA" id="ARBA00023125"/>
    </source>
</evidence>
<evidence type="ECO:0000313" key="3">
    <source>
        <dbReference type="EMBL" id="EER46435.1"/>
    </source>
</evidence>
<dbReference type="InterPro" id="IPR010982">
    <property type="entry name" value="Lambda_DNA-bd_dom_sf"/>
</dbReference>
<dbReference type="EMBL" id="ACQL01000112">
    <property type="protein sequence ID" value="EER46435.1"/>
    <property type="molecule type" value="Genomic_DNA"/>
</dbReference>
<dbReference type="AlphaFoldDB" id="C5S3U5"/>
<accession>C5S3U5</accession>
<dbReference type="Proteomes" id="UP000005532">
    <property type="component" value="Unassembled WGS sequence"/>
</dbReference>
<dbReference type="SMART" id="SM00530">
    <property type="entry name" value="HTH_XRE"/>
    <property type="match status" value="1"/>
</dbReference>
<evidence type="ECO:0000313" key="4">
    <source>
        <dbReference type="Proteomes" id="UP000005532"/>
    </source>
</evidence>
<dbReference type="GO" id="GO:0003677">
    <property type="term" value="F:DNA binding"/>
    <property type="evidence" value="ECO:0007669"/>
    <property type="project" value="UniProtKB-KW"/>
</dbReference>
<reference evidence="3 4" key="1">
    <citation type="journal article" date="2010" name="Vet. Microbiol.">
        <title>Production of haemolysins by strains of the Actinobacillus minor/porcitonsillarum complex.</title>
        <authorList>
            <person name="Arya G."/>
            <person name="Niven D.F."/>
        </authorList>
    </citation>
    <scope>NUCLEOTIDE SEQUENCE [LARGE SCALE GENOMIC DNA]</scope>
    <source>
        <strain evidence="3 4">NM305</strain>
    </source>
</reference>
<name>C5S3U5_9PAST</name>
<dbReference type="PANTHER" id="PTHR46558:SF4">
    <property type="entry name" value="DNA-BIDING PHAGE PROTEIN"/>
    <property type="match status" value="1"/>
</dbReference>
<evidence type="ECO:0000259" key="2">
    <source>
        <dbReference type="PROSITE" id="PS50943"/>
    </source>
</evidence>
<protein>
    <recommendedName>
        <fullName evidence="2">HTH cro/C1-type domain-containing protein</fullName>
    </recommendedName>
</protein>
<dbReference type="SUPFAM" id="SSF47413">
    <property type="entry name" value="lambda repressor-like DNA-binding domains"/>
    <property type="match status" value="1"/>
</dbReference>
<dbReference type="Pfam" id="PF01381">
    <property type="entry name" value="HTH_3"/>
    <property type="match status" value="1"/>
</dbReference>
<comment type="caution">
    <text evidence="3">The sequence shown here is derived from an EMBL/GenBank/DDBJ whole genome shotgun (WGS) entry which is preliminary data.</text>
</comment>
<feature type="domain" description="HTH cro/C1-type" evidence="2">
    <location>
        <begin position="60"/>
        <end position="114"/>
    </location>
</feature>
<dbReference type="PANTHER" id="PTHR46558">
    <property type="entry name" value="TRACRIPTIONAL REGULATORY PROTEIN-RELATED-RELATED"/>
    <property type="match status" value="1"/>
</dbReference>
<dbReference type="PROSITE" id="PS50943">
    <property type="entry name" value="HTH_CROC1"/>
    <property type="match status" value="1"/>
</dbReference>
<gene>
    <name evidence="3" type="ORF">AM305_01724</name>
</gene>
<dbReference type="InterPro" id="IPR001387">
    <property type="entry name" value="Cro/C1-type_HTH"/>
</dbReference>
<proteinExistence type="predicted"/>
<sequence length="186" mass="21537">MPVNKAFLNIILIYQVEEIYEDLLCLSVRLCYNQQPVNITYPKTISTYLKSNIMKTHEKIRQLREARQWTQEEMATKLSMSTQGYAKIERGDTRSNLDRLEQISEVFGIDMVELLSFGEEGKISFNNSANNSTFNNACFAITGGDLNLEINRLQLIISHKDEIIETLKRENNLLQEINNLLKDNKK</sequence>
<dbReference type="CDD" id="cd00093">
    <property type="entry name" value="HTH_XRE"/>
    <property type="match status" value="1"/>
</dbReference>
<organism evidence="3 4">
    <name type="scientific">Actinobacillus minor NM305</name>
    <dbReference type="NCBI Taxonomy" id="637911"/>
    <lineage>
        <taxon>Bacteria</taxon>
        <taxon>Pseudomonadati</taxon>
        <taxon>Pseudomonadota</taxon>
        <taxon>Gammaproteobacteria</taxon>
        <taxon>Pasteurellales</taxon>
        <taxon>Pasteurellaceae</taxon>
        <taxon>Actinobacillus</taxon>
    </lineage>
</organism>
<keyword evidence="1" id="KW-0238">DNA-binding</keyword>
<dbReference type="eggNOG" id="COG1476">
    <property type="taxonomic scope" value="Bacteria"/>
</dbReference>
<dbReference type="Gene3D" id="1.10.260.40">
    <property type="entry name" value="lambda repressor-like DNA-binding domains"/>
    <property type="match status" value="1"/>
</dbReference>